<protein>
    <submittedName>
        <fullName evidence="1">DUF6082 family protein</fullName>
    </submittedName>
</protein>
<dbReference type="Pfam" id="PF19560">
    <property type="entry name" value="DUF6082"/>
    <property type="match status" value="1"/>
</dbReference>
<evidence type="ECO:0000313" key="2">
    <source>
        <dbReference type="Proteomes" id="UP001610990"/>
    </source>
</evidence>
<dbReference type="RefSeq" id="WP_397674423.1">
    <property type="nucleotide sequence ID" value="NZ_JBIRGH010000015.1"/>
</dbReference>
<organism evidence="1 2">
    <name type="scientific">Streptomyces celluloflavus</name>
    <dbReference type="NCBI Taxonomy" id="58344"/>
    <lineage>
        <taxon>Bacteria</taxon>
        <taxon>Bacillati</taxon>
        <taxon>Actinomycetota</taxon>
        <taxon>Actinomycetes</taxon>
        <taxon>Kitasatosporales</taxon>
        <taxon>Streptomycetaceae</taxon>
        <taxon>Streptomyces</taxon>
    </lineage>
</organism>
<comment type="caution">
    <text evidence="1">The sequence shown here is derived from an EMBL/GenBank/DDBJ whole genome shotgun (WGS) entry which is preliminary data.</text>
</comment>
<sequence length="147" mass="17215">MKIGSLGLWAVAAVGVWHVTQTAKQHRQRVAIDTQIIVQELVQSQEEFPEYRDMWSVHESLPEDERRLMLHCNRWVNLWALEFRVGVMPQNSLRVHLKDFMCRSAGLLYWERVSQHRDDDARDKVDREFNRIANQAYADSAGPLNSI</sequence>
<accession>A0ABW7RGR2</accession>
<proteinExistence type="predicted"/>
<reference evidence="1 2" key="1">
    <citation type="submission" date="2024-10" db="EMBL/GenBank/DDBJ databases">
        <title>The Natural Products Discovery Center: Release of the First 8490 Sequenced Strains for Exploring Actinobacteria Biosynthetic Diversity.</title>
        <authorList>
            <person name="Kalkreuter E."/>
            <person name="Kautsar S.A."/>
            <person name="Yang D."/>
            <person name="Bader C.D."/>
            <person name="Teijaro C.N."/>
            <person name="Fluegel L."/>
            <person name="Davis C.M."/>
            <person name="Simpson J.R."/>
            <person name="Lauterbach L."/>
            <person name="Steele A.D."/>
            <person name="Gui C."/>
            <person name="Meng S."/>
            <person name="Li G."/>
            <person name="Viehrig K."/>
            <person name="Ye F."/>
            <person name="Su P."/>
            <person name="Kiefer A.F."/>
            <person name="Nichols A."/>
            <person name="Cepeda A.J."/>
            <person name="Yan W."/>
            <person name="Fan B."/>
            <person name="Jiang Y."/>
            <person name="Adhikari A."/>
            <person name="Zheng C.-J."/>
            <person name="Schuster L."/>
            <person name="Cowan T.M."/>
            <person name="Smanski M.J."/>
            <person name="Chevrette M.G."/>
            <person name="De Carvalho L.P.S."/>
            <person name="Shen B."/>
        </authorList>
    </citation>
    <scope>NUCLEOTIDE SEQUENCE [LARGE SCALE GENOMIC DNA]</scope>
    <source>
        <strain evidence="1 2">NPDC018013</strain>
    </source>
</reference>
<name>A0ABW7RGR2_9ACTN</name>
<dbReference type="EMBL" id="JBIRGH010000015">
    <property type="protein sequence ID" value="MFH8587258.1"/>
    <property type="molecule type" value="Genomic_DNA"/>
</dbReference>
<evidence type="ECO:0000313" key="1">
    <source>
        <dbReference type="EMBL" id="MFH8587258.1"/>
    </source>
</evidence>
<gene>
    <name evidence="1" type="ORF">ACH4GP_23140</name>
</gene>
<keyword evidence="2" id="KW-1185">Reference proteome</keyword>
<dbReference type="InterPro" id="IPR045728">
    <property type="entry name" value="DUF6082"/>
</dbReference>
<dbReference type="Proteomes" id="UP001610990">
    <property type="component" value="Unassembled WGS sequence"/>
</dbReference>